<dbReference type="EMBL" id="LNIX01000012">
    <property type="protein sequence ID" value="OXA48373.1"/>
    <property type="molecule type" value="Genomic_DNA"/>
</dbReference>
<gene>
    <name evidence="2" type="ORF">Fcan01_17413</name>
</gene>
<reference evidence="2 3" key="1">
    <citation type="submission" date="2015-12" db="EMBL/GenBank/DDBJ databases">
        <title>The genome of Folsomia candida.</title>
        <authorList>
            <person name="Faddeeva A."/>
            <person name="Derks M.F."/>
            <person name="Anvar Y."/>
            <person name="Smit S."/>
            <person name="Van Straalen N."/>
            <person name="Roelofs D."/>
        </authorList>
    </citation>
    <scope>NUCLEOTIDE SEQUENCE [LARGE SCALE GENOMIC DNA]</scope>
    <source>
        <strain evidence="2 3">VU population</strain>
        <tissue evidence="2">Whole body</tissue>
    </source>
</reference>
<evidence type="ECO:0000313" key="3">
    <source>
        <dbReference type="Proteomes" id="UP000198287"/>
    </source>
</evidence>
<feature type="transmembrane region" description="Helical" evidence="1">
    <location>
        <begin position="313"/>
        <end position="335"/>
    </location>
</feature>
<comment type="caution">
    <text evidence="2">The sequence shown here is derived from an EMBL/GenBank/DDBJ whole genome shotgun (WGS) entry which is preliminary data.</text>
</comment>
<evidence type="ECO:0000313" key="2">
    <source>
        <dbReference type="EMBL" id="OXA48373.1"/>
    </source>
</evidence>
<dbReference type="Proteomes" id="UP000198287">
    <property type="component" value="Unassembled WGS sequence"/>
</dbReference>
<feature type="transmembrane region" description="Helical" evidence="1">
    <location>
        <begin position="237"/>
        <end position="265"/>
    </location>
</feature>
<evidence type="ECO:0008006" key="4">
    <source>
        <dbReference type="Google" id="ProtNLM"/>
    </source>
</evidence>
<keyword evidence="1" id="KW-0812">Transmembrane</keyword>
<proteinExistence type="predicted"/>
<keyword evidence="3" id="KW-1185">Reference proteome</keyword>
<name>A0A226DT31_FOLCA</name>
<feature type="transmembrane region" description="Helical" evidence="1">
    <location>
        <begin position="53"/>
        <end position="74"/>
    </location>
</feature>
<sequence length="436" mass="49724">MSTFRKKQSEGTTILQDLPWIQAQLWIAGLLNNNFMRWDATNKKFVAHQRNKISIILPWIFHIFGLSFQLIRTVSLVLKTGWMDNILAVTMVNMFLLPTLYAAFTFWKGDEVASGFNTIVRKELVFQVFFQINYLELDFHILEDFKAITTILKVLRSPLVSGKKLVQIFVPDIKAGNFKRFTYFFGYHSQLLTPLFVMMQLIIIPCKVTCFIRSTFDDCPTKGDITVPLAAWPMTKIVAIFLDSYVASFALTVAVSIIVTMFYVGGDYLTNFVDRVLKQPLSTSKSTLRHSFSEYYQILFLERIINNYQASPILSLIFLNLNVMSTLCLFGVLGLHSSLDYGTLFLLVLIGIDCAILAQIMMYKHVGDVNGKSREVLDSWGKNQVILRDQYLLRVTRSFRAIRILIGTSGNYIEVTTALVIFDFTLGNVVSLLMAT</sequence>
<accession>A0A226DT31</accession>
<feature type="transmembrane region" description="Helical" evidence="1">
    <location>
        <begin position="86"/>
        <end position="107"/>
    </location>
</feature>
<feature type="transmembrane region" description="Helical" evidence="1">
    <location>
        <begin position="341"/>
        <end position="363"/>
    </location>
</feature>
<feature type="transmembrane region" description="Helical" evidence="1">
    <location>
        <begin position="184"/>
        <end position="204"/>
    </location>
</feature>
<keyword evidence="1" id="KW-1133">Transmembrane helix</keyword>
<keyword evidence="1" id="KW-0472">Membrane</keyword>
<evidence type="ECO:0000256" key="1">
    <source>
        <dbReference type="SAM" id="Phobius"/>
    </source>
</evidence>
<protein>
    <recommendedName>
        <fullName evidence="4">Odorant receptor</fullName>
    </recommendedName>
</protein>
<dbReference type="AlphaFoldDB" id="A0A226DT31"/>
<organism evidence="2 3">
    <name type="scientific">Folsomia candida</name>
    <name type="common">Springtail</name>
    <dbReference type="NCBI Taxonomy" id="158441"/>
    <lineage>
        <taxon>Eukaryota</taxon>
        <taxon>Metazoa</taxon>
        <taxon>Ecdysozoa</taxon>
        <taxon>Arthropoda</taxon>
        <taxon>Hexapoda</taxon>
        <taxon>Collembola</taxon>
        <taxon>Entomobryomorpha</taxon>
        <taxon>Isotomoidea</taxon>
        <taxon>Isotomidae</taxon>
        <taxon>Proisotominae</taxon>
        <taxon>Folsomia</taxon>
    </lineage>
</organism>